<feature type="region of interest" description="Disordered" evidence="1">
    <location>
        <begin position="48"/>
        <end position="70"/>
    </location>
</feature>
<keyword evidence="3" id="KW-1185">Reference proteome</keyword>
<sequence length="70" mass="7979">MRLTHPFPSDVDASGVYLRKCVWPGDSDRPNDASARDMTSWLIERYLQNLQKPPPHPQPPPLPKQDPETS</sequence>
<organism evidence="2 3">
    <name type="scientific">Megalops atlanticus</name>
    <name type="common">Tarpon</name>
    <name type="synonym">Clupea gigantea</name>
    <dbReference type="NCBI Taxonomy" id="7932"/>
    <lineage>
        <taxon>Eukaryota</taxon>
        <taxon>Metazoa</taxon>
        <taxon>Chordata</taxon>
        <taxon>Craniata</taxon>
        <taxon>Vertebrata</taxon>
        <taxon>Euteleostomi</taxon>
        <taxon>Actinopterygii</taxon>
        <taxon>Neopterygii</taxon>
        <taxon>Teleostei</taxon>
        <taxon>Elopiformes</taxon>
        <taxon>Megalopidae</taxon>
        <taxon>Megalops</taxon>
    </lineage>
</organism>
<protein>
    <submittedName>
        <fullName evidence="2">Uncharacterized protein</fullName>
    </submittedName>
</protein>
<dbReference type="AlphaFoldDB" id="A0A9D3Q767"/>
<evidence type="ECO:0000313" key="3">
    <source>
        <dbReference type="Proteomes" id="UP001046870"/>
    </source>
</evidence>
<evidence type="ECO:0000313" key="2">
    <source>
        <dbReference type="EMBL" id="KAG7481021.1"/>
    </source>
</evidence>
<reference evidence="2" key="1">
    <citation type="submission" date="2021-01" db="EMBL/GenBank/DDBJ databases">
        <authorList>
            <person name="Zahm M."/>
            <person name="Roques C."/>
            <person name="Cabau C."/>
            <person name="Klopp C."/>
            <person name="Donnadieu C."/>
            <person name="Jouanno E."/>
            <person name="Lampietro C."/>
            <person name="Louis A."/>
            <person name="Herpin A."/>
            <person name="Echchiki A."/>
            <person name="Berthelot C."/>
            <person name="Parey E."/>
            <person name="Roest-Crollius H."/>
            <person name="Braasch I."/>
            <person name="Postlethwait J."/>
            <person name="Bobe J."/>
            <person name="Montfort J."/>
            <person name="Bouchez O."/>
            <person name="Begum T."/>
            <person name="Mejri S."/>
            <person name="Adams A."/>
            <person name="Chen W.-J."/>
            <person name="Guiguen Y."/>
        </authorList>
    </citation>
    <scope>NUCLEOTIDE SEQUENCE</scope>
    <source>
        <strain evidence="2">YG-15Mar2019-1</strain>
        <tissue evidence="2">Brain</tissue>
    </source>
</reference>
<accession>A0A9D3Q767</accession>
<evidence type="ECO:0000256" key="1">
    <source>
        <dbReference type="SAM" id="MobiDB-lite"/>
    </source>
</evidence>
<comment type="caution">
    <text evidence="2">The sequence shown here is derived from an EMBL/GenBank/DDBJ whole genome shotgun (WGS) entry which is preliminary data.</text>
</comment>
<dbReference type="Proteomes" id="UP001046870">
    <property type="component" value="Chromosome 4"/>
</dbReference>
<name>A0A9D3Q767_MEGAT</name>
<dbReference type="EMBL" id="JAFDVH010000004">
    <property type="protein sequence ID" value="KAG7481021.1"/>
    <property type="molecule type" value="Genomic_DNA"/>
</dbReference>
<gene>
    <name evidence="2" type="ORF">MATL_G00062230</name>
</gene>
<feature type="compositionally biased region" description="Pro residues" evidence="1">
    <location>
        <begin position="52"/>
        <end position="64"/>
    </location>
</feature>
<proteinExistence type="predicted"/>